<sequence length="711" mass="81813">MTAKELLKKYGKPENFINRDLSWIEFNRRVLQEALNPDLPLLEKVKFVSIFSSNLDEFYMIRVSGIKEQIAANVLEPSIDGLTPREQLQKIEKCLQPLLKQLYDLWTNNIVPSLRENNIILHEYDELSKEEQKILTDYFKKEIFPVLTPLAFDPGRPFPYISNLSLSLAVLIRKPNGENHFARVKVPNILPRLLQIDDILEPNKRKTVNGGFKARFVWLGDLIKANIHLLFPGMEIIDTHKFRITRDTDIELQEDEADDLLSVIEENIRQRRFGSVVRLEVAQKMPDFMLETLMENLQITKDDVHQFDGPLGLSDVMILYKLPVHHLKEKPFYPVIPKELNEEEDFFALIRQRDIMLHHPFHSFTPVVDFIKKAAEDPDVLAIKQTLYRVGTDSPIVKALIEAADRGKQVAVLVELKARFDEENNIYWARELEKVGVHVVYGLVGLKTHAKMTLIVRKEFDGVKRYVHLSTGNYNVVTAKLYTDIGLFTCDEEICSDVSDVFNYLTGYSQQKEFRKLFVSPLNTREKILKLIAREIANKKSGKPAHIIMKMNSLVDPPIIAALYEASNAGVKVDLIVRGVCSLVPGVKGLSENIQVRSIVGRFLEHSRIFYFKNDGNDEVYLSSADMMQRNLDRRIEATFPVENKNLKEDIINNVLSVYLKDNVKARELHSDGSYHFVKPQDGAARINSQEWLMNYATKVTTQVKKAIRNK</sequence>
<comment type="cofactor">
    <cofactor evidence="8">
        <name>Mg(2+)</name>
        <dbReference type="ChEBI" id="CHEBI:18420"/>
    </cofactor>
</comment>
<gene>
    <name evidence="8 14" type="primary">ppk</name>
    <name evidence="14" type="ordered locus">IALB_0661</name>
</gene>
<dbReference type="KEGG" id="ial:IALB_0661"/>
<evidence type="ECO:0000259" key="12">
    <source>
        <dbReference type="Pfam" id="PF13090"/>
    </source>
</evidence>
<feature type="domain" description="Polyphosphate kinase N-terminal" evidence="11">
    <location>
        <begin position="16"/>
        <end position="121"/>
    </location>
</feature>
<feature type="domain" description="Polyphosphate kinase C-terminal" evidence="12">
    <location>
        <begin position="517"/>
        <end position="690"/>
    </location>
</feature>
<keyword evidence="15" id="KW-1185">Reference proteome</keyword>
<dbReference type="RefSeq" id="WP_014559531.1">
    <property type="nucleotide sequence ID" value="NC_017464.1"/>
</dbReference>
<name>I0AHB6_IGNAJ</name>
<feature type="domain" description="Polyphosphate kinase middle" evidence="10">
    <location>
        <begin position="130"/>
        <end position="318"/>
    </location>
</feature>
<proteinExistence type="inferred from homology"/>
<dbReference type="NCBIfam" id="TIGR03705">
    <property type="entry name" value="poly_P_kin"/>
    <property type="match status" value="1"/>
</dbReference>
<keyword evidence="3 8" id="KW-0479">Metal-binding</keyword>
<dbReference type="EMBL" id="CP003418">
    <property type="protein sequence ID" value="AFH48373.1"/>
    <property type="molecule type" value="Genomic_DNA"/>
</dbReference>
<dbReference type="FunFam" id="3.30.870.10:FF:000001">
    <property type="entry name" value="Polyphosphate kinase"/>
    <property type="match status" value="1"/>
</dbReference>
<dbReference type="Pfam" id="PF17941">
    <property type="entry name" value="PP_kinase_C_1"/>
    <property type="match status" value="1"/>
</dbReference>
<feature type="binding site" evidence="8">
    <location>
        <position position="606"/>
    </location>
    <ligand>
        <name>ATP</name>
        <dbReference type="ChEBI" id="CHEBI:30616"/>
    </ligand>
</feature>
<dbReference type="InterPro" id="IPR024953">
    <property type="entry name" value="PP_kinase_middle"/>
</dbReference>
<dbReference type="GO" id="GO:0008976">
    <property type="term" value="F:polyphosphate kinase activity"/>
    <property type="evidence" value="ECO:0007669"/>
    <property type="project" value="UniProtKB-UniRule"/>
</dbReference>
<dbReference type="InterPro" id="IPR025200">
    <property type="entry name" value="PPK_C_dom2"/>
</dbReference>
<feature type="binding site" evidence="8">
    <location>
        <position position="482"/>
    </location>
    <ligand>
        <name>ATP</name>
        <dbReference type="ChEBI" id="CHEBI:30616"/>
    </ligand>
</feature>
<reference evidence="14 15" key="1">
    <citation type="journal article" date="2012" name="Front. Microbiol.">
        <title>Complete genome of Ignavibacterium album, a metabolically versatile, flagellated, facultative anaerobe from the phylum Chlorobi.</title>
        <authorList>
            <person name="Liu Z."/>
            <person name="Frigaard N.-U."/>
            <person name="Vogl K."/>
            <person name="Iino T."/>
            <person name="Ohkuma M."/>
            <person name="Overmann J."/>
            <person name="Bryant D.A."/>
        </authorList>
    </citation>
    <scope>NUCLEOTIDE SEQUENCE [LARGE SCALE GENOMIC DNA]</scope>
    <source>
        <strain evidence="15">DSM 19864 / JCM 16511 / NBRC 101810 / Mat9-16</strain>
    </source>
</reference>
<dbReference type="GO" id="GO:0006799">
    <property type="term" value="P:polyphosphate biosynthetic process"/>
    <property type="evidence" value="ECO:0007669"/>
    <property type="project" value="UniProtKB-UniRule"/>
</dbReference>
<dbReference type="OrthoDB" id="9761456at2"/>
<feature type="domain" description="Polyphosphate kinase C-terminal" evidence="13">
    <location>
        <begin position="346"/>
        <end position="510"/>
    </location>
</feature>
<dbReference type="GO" id="GO:0009358">
    <property type="term" value="C:polyphosphate kinase complex"/>
    <property type="evidence" value="ECO:0007669"/>
    <property type="project" value="InterPro"/>
</dbReference>
<dbReference type="InterPro" id="IPR003414">
    <property type="entry name" value="PP_kinase"/>
</dbReference>
<evidence type="ECO:0000256" key="7">
    <source>
        <dbReference type="ARBA" id="ARBA00022842"/>
    </source>
</evidence>
<feature type="binding site" evidence="8">
    <location>
        <position position="578"/>
    </location>
    <ligand>
        <name>ATP</name>
        <dbReference type="ChEBI" id="CHEBI:30616"/>
    </ligand>
</feature>
<evidence type="ECO:0000256" key="5">
    <source>
        <dbReference type="ARBA" id="ARBA00022777"/>
    </source>
</evidence>
<dbReference type="NCBIfam" id="NF003921">
    <property type="entry name" value="PRK05443.2-2"/>
    <property type="match status" value="1"/>
</dbReference>
<evidence type="ECO:0000256" key="8">
    <source>
        <dbReference type="HAMAP-Rule" id="MF_00347"/>
    </source>
</evidence>
<dbReference type="HAMAP" id="MF_00347">
    <property type="entry name" value="Polyphosphate_kinase"/>
    <property type="match status" value="1"/>
</dbReference>
<dbReference type="Pfam" id="PF13090">
    <property type="entry name" value="PP_kinase_C"/>
    <property type="match status" value="1"/>
</dbReference>
<dbReference type="Pfam" id="PF02503">
    <property type="entry name" value="PP_kinase"/>
    <property type="match status" value="1"/>
</dbReference>
<feature type="binding site" evidence="8">
    <location>
        <position position="389"/>
    </location>
    <ligand>
        <name>Mg(2+)</name>
        <dbReference type="ChEBI" id="CHEBI:18420"/>
    </ligand>
</feature>
<evidence type="ECO:0000256" key="9">
    <source>
        <dbReference type="RuleBase" id="RU003800"/>
    </source>
</evidence>
<dbReference type="CDD" id="cd09165">
    <property type="entry name" value="PLDc_PaPPK1_C1_like"/>
    <property type="match status" value="1"/>
</dbReference>
<dbReference type="AlphaFoldDB" id="I0AHB6"/>
<dbReference type="SUPFAM" id="SSF56024">
    <property type="entry name" value="Phospholipase D/nuclease"/>
    <property type="match status" value="2"/>
</dbReference>
<dbReference type="PANTHER" id="PTHR30218">
    <property type="entry name" value="POLYPHOSPHATE KINASE"/>
    <property type="match status" value="1"/>
</dbReference>
<evidence type="ECO:0000256" key="4">
    <source>
        <dbReference type="ARBA" id="ARBA00022741"/>
    </source>
</evidence>
<dbReference type="HOGENOM" id="CLU_009678_5_0_10"/>
<keyword evidence="1 8" id="KW-0597">Phosphoprotein</keyword>
<dbReference type="InterPro" id="IPR036830">
    <property type="entry name" value="PP_kinase_middle_dom_sf"/>
</dbReference>
<evidence type="ECO:0000313" key="15">
    <source>
        <dbReference type="Proteomes" id="UP000007394"/>
    </source>
</evidence>
<keyword evidence="7 8" id="KW-0460">Magnesium</keyword>
<keyword evidence="2 8" id="KW-0808">Transferase</keyword>
<evidence type="ECO:0000256" key="2">
    <source>
        <dbReference type="ARBA" id="ARBA00022679"/>
    </source>
</evidence>
<evidence type="ECO:0000256" key="6">
    <source>
        <dbReference type="ARBA" id="ARBA00022840"/>
    </source>
</evidence>
<feature type="binding site" evidence="8">
    <location>
        <position position="54"/>
    </location>
    <ligand>
        <name>ATP</name>
        <dbReference type="ChEBI" id="CHEBI:30616"/>
    </ligand>
</feature>
<evidence type="ECO:0000313" key="14">
    <source>
        <dbReference type="EMBL" id="AFH48373.1"/>
    </source>
</evidence>
<comment type="PTM">
    <text evidence="8 9">An intermediate of this reaction is the autophosphorylated ppk in which a phosphate is covalently linked to a histidine residue through a N-P bond.</text>
</comment>
<organism evidence="14 15">
    <name type="scientific">Ignavibacterium album (strain DSM 19864 / JCM 16511 / NBRC 101810 / Mat9-16)</name>
    <dbReference type="NCBI Taxonomy" id="945713"/>
    <lineage>
        <taxon>Bacteria</taxon>
        <taxon>Pseudomonadati</taxon>
        <taxon>Ignavibacteriota</taxon>
        <taxon>Ignavibacteria</taxon>
        <taxon>Ignavibacteriales</taxon>
        <taxon>Ignavibacteriaceae</taxon>
        <taxon>Ignavibacterium</taxon>
    </lineage>
</organism>
<dbReference type="Pfam" id="PF13089">
    <property type="entry name" value="PP_kinase_N"/>
    <property type="match status" value="1"/>
</dbReference>
<dbReference type="EC" id="2.7.4.1" evidence="8 9"/>
<keyword evidence="6 8" id="KW-0067">ATP-binding</keyword>
<evidence type="ECO:0000259" key="10">
    <source>
        <dbReference type="Pfam" id="PF02503"/>
    </source>
</evidence>
<dbReference type="Proteomes" id="UP000007394">
    <property type="component" value="Chromosome"/>
</dbReference>
<comment type="function">
    <text evidence="8 9">Catalyzes the reversible transfer of the terminal phosphate of ATP to form a long-chain polyphosphate (polyP).</text>
</comment>
<dbReference type="eggNOG" id="COG0855">
    <property type="taxonomic scope" value="Bacteria"/>
</dbReference>
<accession>I0AHB6</accession>
<dbReference type="NCBIfam" id="NF003918">
    <property type="entry name" value="PRK05443.1-2"/>
    <property type="match status" value="1"/>
</dbReference>
<comment type="similarity">
    <text evidence="8 9">Belongs to the polyphosphate kinase 1 (PPK1) family.</text>
</comment>
<comment type="catalytic activity">
    <reaction evidence="8 9">
        <text>[phosphate](n) + ATP = [phosphate](n+1) + ADP</text>
        <dbReference type="Rhea" id="RHEA:19573"/>
        <dbReference type="Rhea" id="RHEA-COMP:9859"/>
        <dbReference type="Rhea" id="RHEA-COMP:14280"/>
        <dbReference type="ChEBI" id="CHEBI:16838"/>
        <dbReference type="ChEBI" id="CHEBI:30616"/>
        <dbReference type="ChEBI" id="CHEBI:456216"/>
        <dbReference type="EC" id="2.7.4.1"/>
    </reaction>
</comment>
<dbReference type="SUPFAM" id="SSF143724">
    <property type="entry name" value="PHP14-like"/>
    <property type="match status" value="1"/>
</dbReference>
<dbReference type="GO" id="GO:0046872">
    <property type="term" value="F:metal ion binding"/>
    <property type="evidence" value="ECO:0007669"/>
    <property type="project" value="UniProtKB-KW"/>
</dbReference>
<protein>
    <recommendedName>
        <fullName evidence="8 9">Polyphosphate kinase</fullName>
        <ecNumber evidence="8 9">2.7.4.1</ecNumber>
    </recommendedName>
    <alternativeName>
        <fullName evidence="8">ATP-polyphosphate phosphotransferase</fullName>
    </alternativeName>
    <alternativeName>
        <fullName evidence="8">Polyphosphoric acid kinase</fullName>
    </alternativeName>
</protein>
<dbReference type="Gene3D" id="3.30.1840.10">
    <property type="entry name" value="Polyphosphate kinase middle domain"/>
    <property type="match status" value="1"/>
</dbReference>
<dbReference type="PIRSF" id="PIRSF015589">
    <property type="entry name" value="PP_kinase"/>
    <property type="match status" value="1"/>
</dbReference>
<feature type="binding site" evidence="8">
    <location>
        <position position="419"/>
    </location>
    <ligand>
        <name>Mg(2+)</name>
        <dbReference type="ChEBI" id="CHEBI:18420"/>
    </ligand>
</feature>
<dbReference type="PANTHER" id="PTHR30218:SF0">
    <property type="entry name" value="POLYPHOSPHATE KINASE"/>
    <property type="match status" value="1"/>
</dbReference>
<evidence type="ECO:0000256" key="1">
    <source>
        <dbReference type="ARBA" id="ARBA00022553"/>
    </source>
</evidence>
<evidence type="ECO:0000256" key="3">
    <source>
        <dbReference type="ARBA" id="ARBA00022723"/>
    </source>
</evidence>
<dbReference type="InterPro" id="IPR025198">
    <property type="entry name" value="PPK_N_dom"/>
</dbReference>
<keyword evidence="5 8" id="KW-0418">Kinase</keyword>
<dbReference type="Gene3D" id="3.30.870.10">
    <property type="entry name" value="Endonuclease Chain A"/>
    <property type="match status" value="2"/>
</dbReference>
<evidence type="ECO:0000259" key="13">
    <source>
        <dbReference type="Pfam" id="PF17941"/>
    </source>
</evidence>
<feature type="active site" description="Phosphohistidine intermediate" evidence="8">
    <location>
        <position position="449"/>
    </location>
</feature>
<dbReference type="InterPro" id="IPR041108">
    <property type="entry name" value="PP_kinase_C_1"/>
</dbReference>
<dbReference type="GO" id="GO:0005524">
    <property type="term" value="F:ATP binding"/>
    <property type="evidence" value="ECO:0007669"/>
    <property type="project" value="UniProtKB-KW"/>
</dbReference>
<dbReference type="SUPFAM" id="SSF140356">
    <property type="entry name" value="PPK N-terminal domain-like"/>
    <property type="match status" value="1"/>
</dbReference>
<dbReference type="NCBIfam" id="NF003917">
    <property type="entry name" value="PRK05443.1-1"/>
    <property type="match status" value="1"/>
</dbReference>
<dbReference type="CDD" id="cd09168">
    <property type="entry name" value="PLDc_PaPPK1_C2_like"/>
    <property type="match status" value="1"/>
</dbReference>
<dbReference type="PATRIC" id="fig|945713.3.peg.663"/>
<keyword evidence="4 8" id="KW-0547">Nucleotide-binding</keyword>
<dbReference type="Gene3D" id="1.20.58.310">
    <property type="entry name" value="Polyphosphate kinase N-terminal domain"/>
    <property type="match status" value="1"/>
</dbReference>
<dbReference type="STRING" id="945713.IALB_0661"/>
<dbReference type="InterPro" id="IPR036832">
    <property type="entry name" value="PPK_N_dom_sf"/>
</dbReference>
<evidence type="ECO:0000259" key="11">
    <source>
        <dbReference type="Pfam" id="PF13089"/>
    </source>
</evidence>